<protein>
    <submittedName>
        <fullName evidence="3">Phosphoglucomutase-like protein 5</fullName>
    </submittedName>
</protein>
<feature type="domain" description="Alpha-D-phosphohexomutase alpha/beta/alpha" evidence="2">
    <location>
        <begin position="19"/>
        <end position="151"/>
    </location>
</feature>
<dbReference type="PANTHER" id="PTHR22573:SF27">
    <property type="entry name" value="PHOSPHOGLUCOMUTASE-LIKE PROTEIN 5"/>
    <property type="match status" value="1"/>
</dbReference>
<dbReference type="GO" id="GO:0030239">
    <property type="term" value="P:myofibril assembly"/>
    <property type="evidence" value="ECO:0007669"/>
    <property type="project" value="TreeGrafter"/>
</dbReference>
<dbReference type="Proteomes" id="UP000314294">
    <property type="component" value="Unassembled WGS sequence"/>
</dbReference>
<dbReference type="SUPFAM" id="SSF53738">
    <property type="entry name" value="Phosphoglucomutase, first 3 domains"/>
    <property type="match status" value="1"/>
</dbReference>
<dbReference type="InterPro" id="IPR045244">
    <property type="entry name" value="PGM"/>
</dbReference>
<comment type="caution">
    <text evidence="3">The sequence shown here is derived from an EMBL/GenBank/DDBJ whole genome shotgun (WGS) entry which is preliminary data.</text>
</comment>
<dbReference type="OrthoDB" id="2291at2759"/>
<evidence type="ECO:0000256" key="1">
    <source>
        <dbReference type="ARBA" id="ARBA00010231"/>
    </source>
</evidence>
<dbReference type="GO" id="GO:0000287">
    <property type="term" value="F:magnesium ion binding"/>
    <property type="evidence" value="ECO:0007669"/>
    <property type="project" value="InterPro"/>
</dbReference>
<evidence type="ECO:0000313" key="3">
    <source>
        <dbReference type="EMBL" id="TNN58024.1"/>
    </source>
</evidence>
<accession>A0A4Z2GZK1</accession>
<sequence length="162" mass="17289">METSPIPVLTVQTAPFDDQRPGTNGLRRKTAVFEGKKNYLQNYIQSVLSSIDLRDRQGCTMVVGSDGRYFSPAATEVIVQMAAANGVRNKEGWIGRLVIGHNGLLSTPAVSCIIRKIKAIGGIILTASHNPGGPAGDFGIKFNVANGGERLSSDYPSILIFA</sequence>
<dbReference type="EMBL" id="SRLO01000391">
    <property type="protein sequence ID" value="TNN58024.1"/>
    <property type="molecule type" value="Genomic_DNA"/>
</dbReference>
<dbReference type="GO" id="GO:0005829">
    <property type="term" value="C:cytosol"/>
    <property type="evidence" value="ECO:0007669"/>
    <property type="project" value="TreeGrafter"/>
</dbReference>
<evidence type="ECO:0000313" key="4">
    <source>
        <dbReference type="Proteomes" id="UP000314294"/>
    </source>
</evidence>
<dbReference type="GO" id="GO:0030055">
    <property type="term" value="C:cell-substrate junction"/>
    <property type="evidence" value="ECO:0007669"/>
    <property type="project" value="TreeGrafter"/>
</dbReference>
<dbReference type="GO" id="GO:0014706">
    <property type="term" value="P:striated muscle tissue development"/>
    <property type="evidence" value="ECO:0007669"/>
    <property type="project" value="TreeGrafter"/>
</dbReference>
<dbReference type="GO" id="GO:0004614">
    <property type="term" value="F:phosphoglucomutase activity"/>
    <property type="evidence" value="ECO:0007669"/>
    <property type="project" value="InterPro"/>
</dbReference>
<gene>
    <name evidence="3" type="primary">Pgm5_0</name>
    <name evidence="3" type="ORF">EYF80_031772</name>
</gene>
<name>A0A4Z2GZK1_9TELE</name>
<keyword evidence="4" id="KW-1185">Reference proteome</keyword>
<dbReference type="Gene3D" id="3.40.120.10">
    <property type="entry name" value="Alpha-D-Glucose-1,6-Bisphosphate, subunit A, domain 3"/>
    <property type="match status" value="1"/>
</dbReference>
<dbReference type="InterPro" id="IPR005844">
    <property type="entry name" value="A-D-PHexomutase_a/b/a-I"/>
</dbReference>
<comment type="similarity">
    <text evidence="1">Belongs to the phosphohexose mutase family.</text>
</comment>
<dbReference type="GO" id="GO:0042383">
    <property type="term" value="C:sarcolemma"/>
    <property type="evidence" value="ECO:0007669"/>
    <property type="project" value="TreeGrafter"/>
</dbReference>
<dbReference type="Pfam" id="PF02878">
    <property type="entry name" value="PGM_PMM_I"/>
    <property type="match status" value="1"/>
</dbReference>
<dbReference type="AlphaFoldDB" id="A0A4Z2GZK1"/>
<reference evidence="3 4" key="1">
    <citation type="submission" date="2019-03" db="EMBL/GenBank/DDBJ databases">
        <title>First draft genome of Liparis tanakae, snailfish: a comprehensive survey of snailfish specific genes.</title>
        <authorList>
            <person name="Kim W."/>
            <person name="Song I."/>
            <person name="Jeong J.-H."/>
            <person name="Kim D."/>
            <person name="Kim S."/>
            <person name="Ryu S."/>
            <person name="Song J.Y."/>
            <person name="Lee S.K."/>
        </authorList>
    </citation>
    <scope>NUCLEOTIDE SEQUENCE [LARGE SCALE GENOMIC DNA]</scope>
    <source>
        <tissue evidence="3">Muscle</tissue>
    </source>
</reference>
<dbReference type="GO" id="GO:0005975">
    <property type="term" value="P:carbohydrate metabolic process"/>
    <property type="evidence" value="ECO:0007669"/>
    <property type="project" value="InterPro"/>
</dbReference>
<evidence type="ECO:0000259" key="2">
    <source>
        <dbReference type="Pfam" id="PF02878"/>
    </source>
</evidence>
<organism evidence="3 4">
    <name type="scientific">Liparis tanakae</name>
    <name type="common">Tanaka's snailfish</name>
    <dbReference type="NCBI Taxonomy" id="230148"/>
    <lineage>
        <taxon>Eukaryota</taxon>
        <taxon>Metazoa</taxon>
        <taxon>Chordata</taxon>
        <taxon>Craniata</taxon>
        <taxon>Vertebrata</taxon>
        <taxon>Euteleostomi</taxon>
        <taxon>Actinopterygii</taxon>
        <taxon>Neopterygii</taxon>
        <taxon>Teleostei</taxon>
        <taxon>Neoteleostei</taxon>
        <taxon>Acanthomorphata</taxon>
        <taxon>Eupercaria</taxon>
        <taxon>Perciformes</taxon>
        <taxon>Cottioidei</taxon>
        <taxon>Cottales</taxon>
        <taxon>Liparidae</taxon>
        <taxon>Liparis</taxon>
    </lineage>
</organism>
<dbReference type="InterPro" id="IPR016055">
    <property type="entry name" value="A-D-PHexomutase_a/b/a-I/II/III"/>
</dbReference>
<dbReference type="PROSITE" id="PS00710">
    <property type="entry name" value="PGM_PMM"/>
    <property type="match status" value="1"/>
</dbReference>
<dbReference type="GO" id="GO:0005912">
    <property type="term" value="C:adherens junction"/>
    <property type="evidence" value="ECO:0007669"/>
    <property type="project" value="TreeGrafter"/>
</dbReference>
<dbReference type="PANTHER" id="PTHR22573">
    <property type="entry name" value="PHOSPHOHEXOMUTASE FAMILY MEMBER"/>
    <property type="match status" value="1"/>
</dbReference>
<proteinExistence type="inferred from homology"/>
<dbReference type="InterPro" id="IPR016066">
    <property type="entry name" value="A-D-PHexomutase_CS"/>
</dbReference>